<proteinExistence type="predicted"/>
<protein>
    <submittedName>
        <fullName evidence="1">(rape) hypothetical protein</fullName>
    </submittedName>
</protein>
<reference evidence="1" key="1">
    <citation type="submission" date="2021-01" db="EMBL/GenBank/DDBJ databases">
        <authorList>
            <consortium name="Genoscope - CEA"/>
            <person name="William W."/>
        </authorList>
    </citation>
    <scope>NUCLEOTIDE SEQUENCE</scope>
</reference>
<dbReference type="AlphaFoldDB" id="A0A816KY69"/>
<dbReference type="Proteomes" id="UP001295469">
    <property type="component" value="Chromosome C05"/>
</dbReference>
<organism evidence="1">
    <name type="scientific">Brassica napus</name>
    <name type="common">Rape</name>
    <dbReference type="NCBI Taxonomy" id="3708"/>
    <lineage>
        <taxon>Eukaryota</taxon>
        <taxon>Viridiplantae</taxon>
        <taxon>Streptophyta</taxon>
        <taxon>Embryophyta</taxon>
        <taxon>Tracheophyta</taxon>
        <taxon>Spermatophyta</taxon>
        <taxon>Magnoliopsida</taxon>
        <taxon>eudicotyledons</taxon>
        <taxon>Gunneridae</taxon>
        <taxon>Pentapetalae</taxon>
        <taxon>rosids</taxon>
        <taxon>malvids</taxon>
        <taxon>Brassicales</taxon>
        <taxon>Brassicaceae</taxon>
        <taxon>Brassiceae</taxon>
        <taxon>Brassica</taxon>
    </lineage>
</organism>
<dbReference type="EMBL" id="HG994369">
    <property type="protein sequence ID" value="CAF1926255.1"/>
    <property type="molecule type" value="Genomic_DNA"/>
</dbReference>
<accession>A0A816KY69</accession>
<gene>
    <name evidence="1" type="ORF">DARMORV10_C05P15210.1</name>
</gene>
<sequence>MKQRKRSLCFETKPGCCGSEIGRRGGEWRMKKTQLCCCCCRDNAAQRQERRRMRQLSHKRHLIPQVSGFKAVDMNGETSNQRIFDRLSNLPDSLLCKILSDLYHQGIGSHKRLIKTMEESLKSSGTMVIRLWRL</sequence>
<name>A0A816KY69_BRANA</name>
<evidence type="ECO:0000313" key="1">
    <source>
        <dbReference type="EMBL" id="CAF1926255.1"/>
    </source>
</evidence>